<name>A0A699RBH0_TANCI</name>
<feature type="region of interest" description="Disordered" evidence="1">
    <location>
        <begin position="35"/>
        <end position="63"/>
    </location>
</feature>
<gene>
    <name evidence="2" type="ORF">Tci_854497</name>
</gene>
<evidence type="ECO:0000256" key="1">
    <source>
        <dbReference type="SAM" id="MobiDB-lite"/>
    </source>
</evidence>
<dbReference type="AlphaFoldDB" id="A0A699RBH0"/>
<organism evidence="2">
    <name type="scientific">Tanacetum cinerariifolium</name>
    <name type="common">Dalmatian daisy</name>
    <name type="synonym">Chrysanthemum cinerariifolium</name>
    <dbReference type="NCBI Taxonomy" id="118510"/>
    <lineage>
        <taxon>Eukaryota</taxon>
        <taxon>Viridiplantae</taxon>
        <taxon>Streptophyta</taxon>
        <taxon>Embryophyta</taxon>
        <taxon>Tracheophyta</taxon>
        <taxon>Spermatophyta</taxon>
        <taxon>Magnoliopsida</taxon>
        <taxon>eudicotyledons</taxon>
        <taxon>Gunneridae</taxon>
        <taxon>Pentapetalae</taxon>
        <taxon>asterids</taxon>
        <taxon>campanulids</taxon>
        <taxon>Asterales</taxon>
        <taxon>Asteraceae</taxon>
        <taxon>Asteroideae</taxon>
        <taxon>Anthemideae</taxon>
        <taxon>Anthemidinae</taxon>
        <taxon>Tanacetum</taxon>
    </lineage>
</organism>
<protein>
    <submittedName>
        <fullName evidence="2">Uncharacterized protein</fullName>
    </submittedName>
</protein>
<sequence>MTLAKLMTRLLIRNQSNGLLWECFAAVMDASVRLKEAQDEEEDDDENDDDNEDEEDDDDDDDDELIRYCWIAVVRGGKMGGSCRLGNGLMMKWPRLVGLTCF</sequence>
<proteinExistence type="predicted"/>
<evidence type="ECO:0000313" key="2">
    <source>
        <dbReference type="EMBL" id="GFC82527.1"/>
    </source>
</evidence>
<dbReference type="EMBL" id="BKCJ011084966">
    <property type="protein sequence ID" value="GFC82527.1"/>
    <property type="molecule type" value="Genomic_DNA"/>
</dbReference>
<comment type="caution">
    <text evidence="2">The sequence shown here is derived from an EMBL/GenBank/DDBJ whole genome shotgun (WGS) entry which is preliminary data.</text>
</comment>
<feature type="compositionally biased region" description="Acidic residues" evidence="1">
    <location>
        <begin position="38"/>
        <end position="63"/>
    </location>
</feature>
<reference evidence="2" key="1">
    <citation type="journal article" date="2019" name="Sci. Rep.">
        <title>Draft genome of Tanacetum cinerariifolium, the natural source of mosquito coil.</title>
        <authorList>
            <person name="Yamashiro T."/>
            <person name="Shiraishi A."/>
            <person name="Satake H."/>
            <person name="Nakayama K."/>
        </authorList>
    </citation>
    <scope>NUCLEOTIDE SEQUENCE</scope>
</reference>
<accession>A0A699RBH0</accession>